<dbReference type="SUPFAM" id="SSF46626">
    <property type="entry name" value="Cytochrome c"/>
    <property type="match status" value="1"/>
</dbReference>
<dbReference type="InterPro" id="IPR036909">
    <property type="entry name" value="Cyt_c-like_dom_sf"/>
</dbReference>
<accession>Q92Z89</accession>
<dbReference type="HOGENOM" id="CLU_133116_1_0_5"/>
<keyword evidence="1" id="KW-0614">Plasmid</keyword>
<name>Q92Z89_RHIME</name>
<dbReference type="OrthoDB" id="7873796at2"/>
<protein>
    <submittedName>
        <fullName evidence="1">Uncharacterized protein</fullName>
    </submittedName>
</protein>
<dbReference type="Proteomes" id="UP000001976">
    <property type="component" value="Plasmid pSymA"/>
</dbReference>
<sequence>MGLIVRAIIFLVIVGAISSVPAVQAQDIQHGRQLALEVGAACHAVLAGQAQSPIGEAPSFEWIAATPVMTAVALNVWFTAQDHPTIVLSQTEAQDVAAHITV</sequence>
<evidence type="ECO:0000313" key="1">
    <source>
        <dbReference type="EMBL" id="AAK65261.1"/>
    </source>
</evidence>
<dbReference type="GO" id="GO:0020037">
    <property type="term" value="F:heme binding"/>
    <property type="evidence" value="ECO:0007669"/>
    <property type="project" value="InterPro"/>
</dbReference>
<evidence type="ECO:0000313" key="2">
    <source>
        <dbReference type="Proteomes" id="UP000001976"/>
    </source>
</evidence>
<dbReference type="KEGG" id="sme:SMa1113"/>
<dbReference type="GO" id="GO:0009055">
    <property type="term" value="F:electron transfer activity"/>
    <property type="evidence" value="ECO:0007669"/>
    <property type="project" value="InterPro"/>
</dbReference>
<geneLocation type="plasmid" evidence="1 2">
    <name>pSymA</name>
</geneLocation>
<proteinExistence type="predicted"/>
<organism evidence="1 2">
    <name type="scientific">Rhizobium meliloti (strain 1021)</name>
    <name type="common">Ensifer meliloti</name>
    <name type="synonym">Sinorhizobium meliloti</name>
    <dbReference type="NCBI Taxonomy" id="266834"/>
    <lineage>
        <taxon>Bacteria</taxon>
        <taxon>Pseudomonadati</taxon>
        <taxon>Pseudomonadota</taxon>
        <taxon>Alphaproteobacteria</taxon>
        <taxon>Hyphomicrobiales</taxon>
        <taxon>Rhizobiaceae</taxon>
        <taxon>Sinorhizobium/Ensifer group</taxon>
        <taxon>Sinorhizobium</taxon>
    </lineage>
</organism>
<dbReference type="AlphaFoldDB" id="Q92Z89"/>
<dbReference type="EMBL" id="AE006469">
    <property type="protein sequence ID" value="AAK65261.1"/>
    <property type="molecule type" value="Genomic_DNA"/>
</dbReference>
<reference evidence="2" key="2">
    <citation type="journal article" date="2001" name="Science">
        <title>The composite genome of the legume symbiont Sinorhizobium meliloti.</title>
        <authorList>
            <person name="Galibert F."/>
            <person name="Finan T.M."/>
            <person name="Long S.R."/>
            <person name="Puehler A."/>
            <person name="Abola P."/>
            <person name="Ampe F."/>
            <person name="Barloy-Hubler F."/>
            <person name="Barnett M.J."/>
            <person name="Becker A."/>
            <person name="Boistard P."/>
            <person name="Bothe G."/>
            <person name="Boutry M."/>
            <person name="Bowser L."/>
            <person name="Buhrmester J."/>
            <person name="Cadieu E."/>
            <person name="Capela D."/>
            <person name="Chain P."/>
            <person name="Cowie A."/>
            <person name="Davis R.W."/>
            <person name="Dreano S."/>
            <person name="Federspiel N.A."/>
            <person name="Fisher R.F."/>
            <person name="Gloux S."/>
            <person name="Godrie T."/>
            <person name="Goffeau A."/>
            <person name="Golding B."/>
            <person name="Gouzy J."/>
            <person name="Gurjal M."/>
            <person name="Hernandez-Lucas I."/>
            <person name="Hong A."/>
            <person name="Huizar L."/>
            <person name="Hyman R.W."/>
            <person name="Jones T."/>
            <person name="Kahn D."/>
            <person name="Kahn M.L."/>
            <person name="Kalman S."/>
            <person name="Keating D.H."/>
            <person name="Kiss E."/>
            <person name="Komp C."/>
            <person name="Lelaure V."/>
            <person name="Masuy D."/>
            <person name="Palm C."/>
            <person name="Peck M.C."/>
            <person name="Pohl T.M."/>
            <person name="Portetelle D."/>
            <person name="Purnelle B."/>
            <person name="Ramsperger U."/>
            <person name="Surzycki R."/>
            <person name="Thebault P."/>
            <person name="Vandenbol M."/>
            <person name="Vorhoelter F.J."/>
            <person name="Weidner S."/>
            <person name="Wells D.H."/>
            <person name="Wong K."/>
            <person name="Yeh K.-C."/>
            <person name="Batut J."/>
        </authorList>
    </citation>
    <scope>NUCLEOTIDE SEQUENCE [LARGE SCALE GENOMIC DNA]</scope>
    <source>
        <strain evidence="2">1021</strain>
        <plasmid evidence="2">Plasmid pSymA</plasmid>
    </source>
</reference>
<dbReference type="EnsemblBacteria" id="AAK65261">
    <property type="protein sequence ID" value="AAK65261"/>
    <property type="gene ID" value="SMa1113"/>
</dbReference>
<dbReference type="PIR" id="C95337">
    <property type="entry name" value="C95337"/>
</dbReference>
<gene>
    <name evidence="1" type="ORF">SMa1113</name>
</gene>
<keyword evidence="2" id="KW-1185">Reference proteome</keyword>
<reference evidence="1 2" key="1">
    <citation type="journal article" date="2001" name="Proc. Natl. Acad. Sci. U.S.A.">
        <title>Nucleotide sequence and predicted functions of the entire Sinorhizobium meliloti pSymA megaplasmid.</title>
        <authorList>
            <person name="Barnett M.J."/>
            <person name="Fisher R.F."/>
            <person name="Jones T."/>
            <person name="Komp C."/>
            <person name="Abola A.P."/>
            <person name="Barloy-Hubler F."/>
            <person name="Bowser L."/>
            <person name="Capela D."/>
            <person name="Galibert F."/>
            <person name="Gouzy J."/>
            <person name="Gurjal M."/>
            <person name="Hong A."/>
            <person name="Huizar L."/>
            <person name="Hyman R.W."/>
            <person name="Kahn D."/>
            <person name="Kahn M.L."/>
            <person name="Kalman S."/>
            <person name="Keating D.H."/>
            <person name="Palm C."/>
            <person name="Peck M.C."/>
            <person name="Surzycki R."/>
            <person name="Wells D.H."/>
            <person name="Yeh K.-C."/>
            <person name="Davis R.W."/>
            <person name="Federspiel N.A."/>
            <person name="Long S.R."/>
        </authorList>
    </citation>
    <scope>NUCLEOTIDE SEQUENCE [LARGE SCALE GENOMIC DNA]</scope>
    <source>
        <strain evidence="1 2">1021</strain>
        <plasmid evidence="2">Plasmid pSymA</plasmid>
    </source>
</reference>